<dbReference type="Proteomes" id="UP000001194">
    <property type="component" value="Unassembled WGS sequence"/>
</dbReference>
<dbReference type="InParanoid" id="B0DZQ9"/>
<gene>
    <name evidence="1" type="ORF">LACBIDRAFT_334615</name>
</gene>
<evidence type="ECO:0000313" key="2">
    <source>
        <dbReference type="Proteomes" id="UP000001194"/>
    </source>
</evidence>
<accession>B0DZQ9</accession>
<dbReference type="OrthoDB" id="3167300at2759"/>
<keyword evidence="2" id="KW-1185">Reference proteome</keyword>
<name>B0DZQ9_LACBS</name>
<reference evidence="1 2" key="1">
    <citation type="journal article" date="2008" name="Nature">
        <title>The genome of Laccaria bicolor provides insights into mycorrhizal symbiosis.</title>
        <authorList>
            <person name="Martin F."/>
            <person name="Aerts A."/>
            <person name="Ahren D."/>
            <person name="Brun A."/>
            <person name="Danchin E.G.J."/>
            <person name="Duchaussoy F."/>
            <person name="Gibon J."/>
            <person name="Kohler A."/>
            <person name="Lindquist E."/>
            <person name="Pereda V."/>
            <person name="Salamov A."/>
            <person name="Shapiro H.J."/>
            <person name="Wuyts J."/>
            <person name="Blaudez D."/>
            <person name="Buee M."/>
            <person name="Brokstein P."/>
            <person name="Canbaeck B."/>
            <person name="Cohen D."/>
            <person name="Courty P.E."/>
            <person name="Coutinho P.M."/>
            <person name="Delaruelle C."/>
            <person name="Detter J.C."/>
            <person name="Deveau A."/>
            <person name="DiFazio S."/>
            <person name="Duplessis S."/>
            <person name="Fraissinet-Tachet L."/>
            <person name="Lucic E."/>
            <person name="Frey-Klett P."/>
            <person name="Fourrey C."/>
            <person name="Feussner I."/>
            <person name="Gay G."/>
            <person name="Grimwood J."/>
            <person name="Hoegger P.J."/>
            <person name="Jain P."/>
            <person name="Kilaru S."/>
            <person name="Labbe J."/>
            <person name="Lin Y.C."/>
            <person name="Legue V."/>
            <person name="Le Tacon F."/>
            <person name="Marmeisse R."/>
            <person name="Melayah D."/>
            <person name="Montanini B."/>
            <person name="Muratet M."/>
            <person name="Nehls U."/>
            <person name="Niculita-Hirzel H."/>
            <person name="Oudot-Le Secq M.P."/>
            <person name="Peter M."/>
            <person name="Quesneville H."/>
            <person name="Rajashekar B."/>
            <person name="Reich M."/>
            <person name="Rouhier N."/>
            <person name="Schmutz J."/>
            <person name="Yin T."/>
            <person name="Chalot M."/>
            <person name="Henrissat B."/>
            <person name="Kuees U."/>
            <person name="Lucas S."/>
            <person name="Van de Peer Y."/>
            <person name="Podila G.K."/>
            <person name="Polle A."/>
            <person name="Pukkila P.J."/>
            <person name="Richardson P.M."/>
            <person name="Rouze P."/>
            <person name="Sanders I.R."/>
            <person name="Stajich J.E."/>
            <person name="Tunlid A."/>
            <person name="Tuskan G."/>
            <person name="Grigoriev I.V."/>
        </authorList>
    </citation>
    <scope>NUCLEOTIDE SEQUENCE [LARGE SCALE GENOMIC DNA]</scope>
    <source>
        <strain evidence="2">S238N-H82 / ATCC MYA-4686</strain>
    </source>
</reference>
<dbReference type="AlphaFoldDB" id="B0DZQ9"/>
<proteinExistence type="predicted"/>
<dbReference type="EMBL" id="DS547157">
    <property type="protein sequence ID" value="EDQ99875.1"/>
    <property type="molecule type" value="Genomic_DNA"/>
</dbReference>
<dbReference type="RefSeq" id="XP_001889418.1">
    <property type="nucleotide sequence ID" value="XM_001889383.1"/>
</dbReference>
<dbReference type="HOGENOM" id="CLU_063720_0_0_1"/>
<sequence>MSLPLELVREIIDLRLFSAPPHSWTPEDPGCSTKPRWGTIHALSLTSKSYRALVLEAWFRTLYVKSPQNLVFLQKSFPELGKHLDLRRATWFDLGAIQGIADTPGFGHLKTLKMVQSRMWCEICQACCMVGFKDRPTSLVHEGGLGLPILYARVLAPLECLEEVVIMITNNGFGWTTLNVNPNLWSGECDACMMMMCDNDAFREKWVARKKRVGLASGDGGNDDGQKDVFRILKTPSKQPSRLPTLLQTGQGCGESPWDPPGCAFQSA</sequence>
<dbReference type="KEGG" id="lbc:LACBIDRAFT_334615"/>
<dbReference type="GeneID" id="6085064"/>
<protein>
    <submittedName>
        <fullName evidence="1">Predicted protein</fullName>
    </submittedName>
</protein>
<organism evidence="2">
    <name type="scientific">Laccaria bicolor (strain S238N-H82 / ATCC MYA-4686)</name>
    <name type="common">Bicoloured deceiver</name>
    <name type="synonym">Laccaria laccata var. bicolor</name>
    <dbReference type="NCBI Taxonomy" id="486041"/>
    <lineage>
        <taxon>Eukaryota</taxon>
        <taxon>Fungi</taxon>
        <taxon>Dikarya</taxon>
        <taxon>Basidiomycota</taxon>
        <taxon>Agaricomycotina</taxon>
        <taxon>Agaricomycetes</taxon>
        <taxon>Agaricomycetidae</taxon>
        <taxon>Agaricales</taxon>
        <taxon>Agaricineae</taxon>
        <taxon>Hydnangiaceae</taxon>
        <taxon>Laccaria</taxon>
    </lineage>
</organism>
<evidence type="ECO:0000313" key="1">
    <source>
        <dbReference type="EMBL" id="EDQ99875.1"/>
    </source>
</evidence>